<sequence>RWHYVREQVQRGSLELIKVLGEENSADAFTKPLDKSRLAKLNEMMGITVVSRVPAKQGRSVFAKAGPAAAHPTTFYLYIASETNRRDAKGAPSQA</sequence>
<evidence type="ECO:0000313" key="1">
    <source>
        <dbReference type="EMBL" id="OWZ01489.1"/>
    </source>
</evidence>
<keyword evidence="2" id="KW-1185">Reference proteome</keyword>
<gene>
    <name evidence="1" type="ORF">PHMEG_00027106</name>
</gene>
<dbReference type="AlphaFoldDB" id="A0A225V944"/>
<proteinExistence type="predicted"/>
<feature type="non-terminal residue" evidence="1">
    <location>
        <position position="1"/>
    </location>
</feature>
<reference evidence="2" key="1">
    <citation type="submission" date="2017-03" db="EMBL/GenBank/DDBJ databases">
        <title>Phytopthora megakarya and P. palmivora, two closely related causual agents of cacao black pod achieved similar genome size and gene model numbers by different mechanisms.</title>
        <authorList>
            <person name="Ali S."/>
            <person name="Shao J."/>
            <person name="Larry D.J."/>
            <person name="Kronmiller B."/>
            <person name="Shen D."/>
            <person name="Strem M.D."/>
            <person name="Melnick R.L."/>
            <person name="Guiltinan M.J."/>
            <person name="Tyler B.M."/>
            <person name="Meinhardt L.W."/>
            <person name="Bailey B.A."/>
        </authorList>
    </citation>
    <scope>NUCLEOTIDE SEQUENCE [LARGE SCALE GENOMIC DNA]</scope>
    <source>
        <strain evidence="2">zdho120</strain>
    </source>
</reference>
<accession>A0A225V944</accession>
<dbReference type="Proteomes" id="UP000198211">
    <property type="component" value="Unassembled WGS sequence"/>
</dbReference>
<evidence type="ECO:0000313" key="2">
    <source>
        <dbReference type="Proteomes" id="UP000198211"/>
    </source>
</evidence>
<dbReference type="OrthoDB" id="114564at2759"/>
<protein>
    <submittedName>
        <fullName evidence="1">Uncharacterized protein</fullName>
    </submittedName>
</protein>
<organism evidence="1 2">
    <name type="scientific">Phytophthora megakarya</name>
    <dbReference type="NCBI Taxonomy" id="4795"/>
    <lineage>
        <taxon>Eukaryota</taxon>
        <taxon>Sar</taxon>
        <taxon>Stramenopiles</taxon>
        <taxon>Oomycota</taxon>
        <taxon>Peronosporomycetes</taxon>
        <taxon>Peronosporales</taxon>
        <taxon>Peronosporaceae</taxon>
        <taxon>Phytophthora</taxon>
    </lineage>
</organism>
<comment type="caution">
    <text evidence="1">The sequence shown here is derived from an EMBL/GenBank/DDBJ whole genome shotgun (WGS) entry which is preliminary data.</text>
</comment>
<name>A0A225V944_9STRA</name>
<dbReference type="EMBL" id="NBNE01006806">
    <property type="protein sequence ID" value="OWZ01489.1"/>
    <property type="molecule type" value="Genomic_DNA"/>
</dbReference>